<feature type="region of interest" description="Disordered" evidence="2">
    <location>
        <begin position="1"/>
        <end position="32"/>
    </location>
</feature>
<sequence length="178" mass="20314">MAPSTPKTTRLPLKASHVSPKKSPAPLKRKKPQVPVIMAALKRDAEDKRMVMLDEVEDGLVELEDSDKTLVQSEITVDLPKVYPAKIFFDPTLLQFVEELQGKLETERKARAEMADLWVRAEENCRKTRQDWALLLKRKRQIQKECEDLKLELSALKEENDGLKGVTEALDSAYMQPT</sequence>
<dbReference type="Proteomes" id="UP000297245">
    <property type="component" value="Unassembled WGS sequence"/>
</dbReference>
<dbReference type="AlphaFoldDB" id="A0A4S8LP04"/>
<evidence type="ECO:0000313" key="4">
    <source>
        <dbReference type="Proteomes" id="UP000297245"/>
    </source>
</evidence>
<dbReference type="EMBL" id="ML179316">
    <property type="protein sequence ID" value="THU91089.1"/>
    <property type="molecule type" value="Genomic_DNA"/>
</dbReference>
<reference evidence="3 4" key="1">
    <citation type="journal article" date="2019" name="Nat. Ecol. Evol.">
        <title>Megaphylogeny resolves global patterns of mushroom evolution.</title>
        <authorList>
            <person name="Varga T."/>
            <person name="Krizsan K."/>
            <person name="Foldi C."/>
            <person name="Dima B."/>
            <person name="Sanchez-Garcia M."/>
            <person name="Sanchez-Ramirez S."/>
            <person name="Szollosi G.J."/>
            <person name="Szarkandi J.G."/>
            <person name="Papp V."/>
            <person name="Albert L."/>
            <person name="Andreopoulos W."/>
            <person name="Angelini C."/>
            <person name="Antonin V."/>
            <person name="Barry K.W."/>
            <person name="Bougher N.L."/>
            <person name="Buchanan P."/>
            <person name="Buyck B."/>
            <person name="Bense V."/>
            <person name="Catcheside P."/>
            <person name="Chovatia M."/>
            <person name="Cooper J."/>
            <person name="Damon W."/>
            <person name="Desjardin D."/>
            <person name="Finy P."/>
            <person name="Geml J."/>
            <person name="Haridas S."/>
            <person name="Hughes K."/>
            <person name="Justo A."/>
            <person name="Karasinski D."/>
            <person name="Kautmanova I."/>
            <person name="Kiss B."/>
            <person name="Kocsube S."/>
            <person name="Kotiranta H."/>
            <person name="LaButti K.M."/>
            <person name="Lechner B.E."/>
            <person name="Liimatainen K."/>
            <person name="Lipzen A."/>
            <person name="Lukacs Z."/>
            <person name="Mihaltcheva S."/>
            <person name="Morgado L.N."/>
            <person name="Niskanen T."/>
            <person name="Noordeloos M.E."/>
            <person name="Ohm R.A."/>
            <person name="Ortiz-Santana B."/>
            <person name="Ovrebo C."/>
            <person name="Racz N."/>
            <person name="Riley R."/>
            <person name="Savchenko A."/>
            <person name="Shiryaev A."/>
            <person name="Soop K."/>
            <person name="Spirin V."/>
            <person name="Szebenyi C."/>
            <person name="Tomsovsky M."/>
            <person name="Tulloss R.E."/>
            <person name="Uehling J."/>
            <person name="Grigoriev I.V."/>
            <person name="Vagvolgyi C."/>
            <person name="Papp T."/>
            <person name="Martin F.M."/>
            <person name="Miettinen O."/>
            <person name="Hibbett D.S."/>
            <person name="Nagy L.G."/>
        </authorList>
    </citation>
    <scope>NUCLEOTIDE SEQUENCE [LARGE SCALE GENOMIC DNA]</scope>
    <source>
        <strain evidence="3 4">CBS 962.96</strain>
    </source>
</reference>
<gene>
    <name evidence="3" type="ORF">K435DRAFT_863733</name>
</gene>
<protein>
    <submittedName>
        <fullName evidence="3">Uncharacterized protein</fullName>
    </submittedName>
</protein>
<keyword evidence="1" id="KW-0175">Coiled coil</keyword>
<proteinExistence type="predicted"/>
<keyword evidence="4" id="KW-1185">Reference proteome</keyword>
<feature type="coiled-coil region" evidence="1">
    <location>
        <begin position="97"/>
        <end position="166"/>
    </location>
</feature>
<organism evidence="3 4">
    <name type="scientific">Dendrothele bispora (strain CBS 962.96)</name>
    <dbReference type="NCBI Taxonomy" id="1314807"/>
    <lineage>
        <taxon>Eukaryota</taxon>
        <taxon>Fungi</taxon>
        <taxon>Dikarya</taxon>
        <taxon>Basidiomycota</taxon>
        <taxon>Agaricomycotina</taxon>
        <taxon>Agaricomycetes</taxon>
        <taxon>Agaricomycetidae</taxon>
        <taxon>Agaricales</taxon>
        <taxon>Agaricales incertae sedis</taxon>
        <taxon>Dendrothele</taxon>
    </lineage>
</organism>
<evidence type="ECO:0000313" key="3">
    <source>
        <dbReference type="EMBL" id="THU91089.1"/>
    </source>
</evidence>
<name>A0A4S8LP04_DENBC</name>
<evidence type="ECO:0000256" key="1">
    <source>
        <dbReference type="SAM" id="Coils"/>
    </source>
</evidence>
<accession>A0A4S8LP04</accession>
<evidence type="ECO:0000256" key="2">
    <source>
        <dbReference type="SAM" id="MobiDB-lite"/>
    </source>
</evidence>